<dbReference type="EMBL" id="KQ258244">
    <property type="protein sequence ID" value="KOM24900.1"/>
    <property type="molecule type" value="Genomic_DNA"/>
</dbReference>
<gene>
    <name evidence="1" type="ORF">LR48_Vigan13s000300</name>
</gene>
<evidence type="ECO:0000313" key="1">
    <source>
        <dbReference type="EMBL" id="KOM24900.1"/>
    </source>
</evidence>
<dbReference type="Gramene" id="KOM24900">
    <property type="protein sequence ID" value="KOM24900"/>
    <property type="gene ID" value="LR48_Vigan13s000300"/>
</dbReference>
<reference evidence="2" key="1">
    <citation type="journal article" date="2015" name="Proc. Natl. Acad. Sci. U.S.A.">
        <title>Genome sequencing of adzuki bean (Vigna angularis) provides insight into high starch and low fat accumulation and domestication.</title>
        <authorList>
            <person name="Yang K."/>
            <person name="Tian Z."/>
            <person name="Chen C."/>
            <person name="Luo L."/>
            <person name="Zhao B."/>
            <person name="Wang Z."/>
            <person name="Yu L."/>
            <person name="Li Y."/>
            <person name="Sun Y."/>
            <person name="Li W."/>
            <person name="Chen Y."/>
            <person name="Li Y."/>
            <person name="Zhang Y."/>
            <person name="Ai D."/>
            <person name="Zhao J."/>
            <person name="Shang C."/>
            <person name="Ma Y."/>
            <person name="Wu B."/>
            <person name="Wang M."/>
            <person name="Gao L."/>
            <person name="Sun D."/>
            <person name="Zhang P."/>
            <person name="Guo F."/>
            <person name="Wang W."/>
            <person name="Li Y."/>
            <person name="Wang J."/>
            <person name="Varshney R.K."/>
            <person name="Wang J."/>
            <person name="Ling H.Q."/>
            <person name="Wan P."/>
        </authorList>
    </citation>
    <scope>NUCLEOTIDE SEQUENCE</scope>
    <source>
        <strain evidence="2">cv. Jingnong 6</strain>
    </source>
</reference>
<organism evidence="1 2">
    <name type="scientific">Phaseolus angularis</name>
    <name type="common">Azuki bean</name>
    <name type="synonym">Vigna angularis</name>
    <dbReference type="NCBI Taxonomy" id="3914"/>
    <lineage>
        <taxon>Eukaryota</taxon>
        <taxon>Viridiplantae</taxon>
        <taxon>Streptophyta</taxon>
        <taxon>Embryophyta</taxon>
        <taxon>Tracheophyta</taxon>
        <taxon>Spermatophyta</taxon>
        <taxon>Magnoliopsida</taxon>
        <taxon>eudicotyledons</taxon>
        <taxon>Gunneridae</taxon>
        <taxon>Pentapetalae</taxon>
        <taxon>rosids</taxon>
        <taxon>fabids</taxon>
        <taxon>Fabales</taxon>
        <taxon>Fabaceae</taxon>
        <taxon>Papilionoideae</taxon>
        <taxon>50 kb inversion clade</taxon>
        <taxon>NPAAA clade</taxon>
        <taxon>indigoferoid/millettioid clade</taxon>
        <taxon>Phaseoleae</taxon>
        <taxon>Vigna</taxon>
    </lineage>
</organism>
<accession>A0A0L9T2T8</accession>
<proteinExistence type="predicted"/>
<dbReference type="AlphaFoldDB" id="A0A0L9T2T8"/>
<protein>
    <submittedName>
        <fullName evidence="1">Uncharacterized protein</fullName>
    </submittedName>
</protein>
<sequence>MFSIRLCYCLSDYWILIQDQTFGRNRQPDNLEKVSVLRDKFEYDRERRMREKAPSRVLDEAAPRSCELDLLLDFRVICLDREASPLLDQLLYREHLWDHFLAYPLKERRREGAAPLFLQQPPCVSRECSLPWTCGSLLQERKLIPRGENP</sequence>
<name>A0A0L9T2T8_PHAAN</name>
<dbReference type="Proteomes" id="UP000053144">
    <property type="component" value="Unassembled WGS sequence"/>
</dbReference>
<evidence type="ECO:0000313" key="2">
    <source>
        <dbReference type="Proteomes" id="UP000053144"/>
    </source>
</evidence>
<dbReference type="STRING" id="3914.A0A0L9T2T8"/>